<dbReference type="NCBIfam" id="TIGR03624">
    <property type="entry name" value="putative hydrolase"/>
    <property type="match status" value="1"/>
</dbReference>
<organism evidence="1 2">
    <name type="scientific">Raineyella antarctica</name>
    <dbReference type="NCBI Taxonomy" id="1577474"/>
    <lineage>
        <taxon>Bacteria</taxon>
        <taxon>Bacillati</taxon>
        <taxon>Actinomycetota</taxon>
        <taxon>Actinomycetes</taxon>
        <taxon>Propionibacteriales</taxon>
        <taxon>Propionibacteriaceae</taxon>
        <taxon>Raineyella</taxon>
    </lineage>
</organism>
<proteinExistence type="predicted"/>
<dbReference type="EMBL" id="FMYF01000017">
    <property type="protein sequence ID" value="SDC06463.1"/>
    <property type="molecule type" value="Genomic_DNA"/>
</dbReference>
<dbReference type="Pfam" id="PF10103">
    <property type="entry name" value="Zincin_2"/>
    <property type="match status" value="2"/>
</dbReference>
<dbReference type="OrthoDB" id="142939at2"/>
<dbReference type="Gene3D" id="1.20.150.30">
    <property type="entry name" value="Zincin-like metallopeptidase, N-terminal domain"/>
    <property type="match status" value="1"/>
</dbReference>
<dbReference type="AlphaFoldDB" id="A0A1G6IJ63"/>
<dbReference type="InterPro" id="IPR042271">
    <property type="entry name" value="Zinicin_2_N"/>
</dbReference>
<evidence type="ECO:0000313" key="2">
    <source>
        <dbReference type="Proteomes" id="UP000199086"/>
    </source>
</evidence>
<protein>
    <submittedName>
        <fullName evidence="1">Putative hydrolase/uncharacterized protein, coenzyme F420 biosynthesis associated</fullName>
    </submittedName>
</protein>
<keyword evidence="2" id="KW-1185">Reference proteome</keyword>
<reference evidence="1 2" key="1">
    <citation type="submission" date="2016-06" db="EMBL/GenBank/DDBJ databases">
        <authorList>
            <person name="Olsen C.W."/>
            <person name="Carey S."/>
            <person name="Hinshaw L."/>
            <person name="Karasin A.I."/>
        </authorList>
    </citation>
    <scope>NUCLEOTIDE SEQUENCE [LARGE SCALE GENOMIC DNA]</scope>
    <source>
        <strain evidence="1 2">LZ-22</strain>
    </source>
</reference>
<sequence length="321" mass="34555">MSSVPRVSWETAATTAVRLVPPGPTLPVTEAAAVVAGLREASERAQAYVRDLTRMDPPGERPTLVVDRASWIRGNLDSFAGVLDDLHRPATGRLATSALGRGVRAVRDGSTGAMVGGVLAVLAPRVLGQFDVFHGLGGSTDHGRLLLVAPNIHGIGHKLGLDPADFRLWVCLHEETHRVQYQRAPWLADHLAGLVRTAMSGSDREVDAATDGITAVMSVVEGHADVVMDQVGPGVIPTLRSIRARFDKRREGRPGLARIIGKLLGMESKMQQYREGAAFCRAVQAEIGVDGFNRVFEAPGELPDLHELRHPHAWVERTGLS</sequence>
<dbReference type="RefSeq" id="WP_092613799.1">
    <property type="nucleotide sequence ID" value="NZ_FMYF01000017.1"/>
</dbReference>
<evidence type="ECO:0000313" key="1">
    <source>
        <dbReference type="EMBL" id="SDC06463.1"/>
    </source>
</evidence>
<dbReference type="InterPro" id="IPR022454">
    <property type="entry name" value="CHP03883_F420-assoc"/>
</dbReference>
<gene>
    <name evidence="1" type="ORF">GA0111570_11717</name>
</gene>
<dbReference type="InterPro" id="IPR018766">
    <property type="entry name" value="Zinicin_2"/>
</dbReference>
<dbReference type="PANTHER" id="PTHR39420:SF1">
    <property type="entry name" value="HYDROLASE"/>
    <property type="match status" value="1"/>
</dbReference>
<name>A0A1G6IJ63_9ACTN</name>
<dbReference type="NCBIfam" id="TIGR03883">
    <property type="entry name" value="DUF2342_F420"/>
    <property type="match status" value="1"/>
</dbReference>
<dbReference type="SUPFAM" id="SSF55486">
    <property type="entry name" value="Metalloproteases ('zincins'), catalytic domain"/>
    <property type="match status" value="1"/>
</dbReference>
<accession>A0A1G6IJ63</accession>
<dbReference type="PANTHER" id="PTHR39420">
    <property type="match status" value="1"/>
</dbReference>
<dbReference type="Proteomes" id="UP000199086">
    <property type="component" value="Unassembled WGS sequence"/>
</dbReference>
<keyword evidence="1" id="KW-0378">Hydrolase</keyword>
<dbReference type="GO" id="GO:0016787">
    <property type="term" value="F:hydrolase activity"/>
    <property type="evidence" value="ECO:0007669"/>
    <property type="project" value="UniProtKB-KW"/>
</dbReference>
<dbReference type="STRING" id="1577474.GA0111570_11717"/>